<dbReference type="PROSITE" id="PS50011">
    <property type="entry name" value="PROTEIN_KINASE_DOM"/>
    <property type="match status" value="1"/>
</dbReference>
<dbReference type="GO" id="GO:0005524">
    <property type="term" value="F:ATP binding"/>
    <property type="evidence" value="ECO:0007669"/>
    <property type="project" value="UniProtKB-UniRule"/>
</dbReference>
<dbReference type="FunFam" id="1.10.510.10:FF:000314">
    <property type="entry name" value="Serine threonine-protein kinase mak"/>
    <property type="match status" value="1"/>
</dbReference>
<dbReference type="PROSITE" id="PS00107">
    <property type="entry name" value="PROTEIN_KINASE_ATP"/>
    <property type="match status" value="1"/>
</dbReference>
<dbReference type="Pfam" id="PF00069">
    <property type="entry name" value="Pkinase"/>
    <property type="match status" value="1"/>
</dbReference>
<reference evidence="7 8" key="1">
    <citation type="submission" date="2016-04" db="EMBL/GenBank/DDBJ databases">
        <title>Evolutionary innovation and constraint leading to complex multicellularity in the Ascomycota.</title>
        <authorList>
            <person name="Cisse O."/>
            <person name="Nguyen A."/>
            <person name="Hewitt D.A."/>
            <person name="Jedd G."/>
            <person name="Stajich J.E."/>
        </authorList>
    </citation>
    <scope>NUCLEOTIDE SEQUENCE [LARGE SCALE GENOMIC DNA]</scope>
    <source>
        <strain evidence="7 8">DAH-3</strain>
    </source>
</reference>
<dbReference type="EMBL" id="LXFE01002993">
    <property type="protein sequence ID" value="OLL22641.1"/>
    <property type="molecule type" value="Genomic_DNA"/>
</dbReference>
<evidence type="ECO:0000256" key="3">
    <source>
        <dbReference type="ARBA" id="ARBA00022840"/>
    </source>
</evidence>
<dbReference type="InterPro" id="IPR050117">
    <property type="entry name" value="MAPK"/>
</dbReference>
<feature type="binding site" evidence="4">
    <location>
        <position position="50"/>
    </location>
    <ligand>
        <name>ATP</name>
        <dbReference type="ChEBI" id="CHEBI:30616"/>
    </ligand>
</feature>
<dbReference type="GO" id="GO:0004674">
    <property type="term" value="F:protein serine/threonine kinase activity"/>
    <property type="evidence" value="ECO:0007669"/>
    <property type="project" value="UniProtKB-KW"/>
</dbReference>
<gene>
    <name evidence="7" type="ORF">NEOLI_004039</name>
</gene>
<proteinExistence type="predicted"/>
<keyword evidence="7" id="KW-0418">Kinase</keyword>
<feature type="region of interest" description="Disordered" evidence="5">
    <location>
        <begin position="358"/>
        <end position="405"/>
    </location>
</feature>
<keyword evidence="3 4" id="KW-0067">ATP-binding</keyword>
<dbReference type="PANTHER" id="PTHR24055">
    <property type="entry name" value="MITOGEN-ACTIVATED PROTEIN KINASE"/>
    <property type="match status" value="1"/>
</dbReference>
<keyword evidence="7" id="KW-0808">Transferase</keyword>
<sequence length="678" mass="76364">MTSTSPLTPTEDTIGSLEQKYHVLSEIGDGSFGSVSIARVRGGRELVAIKTMKKPFDNFSDCLRLREVQFLRNLPQHENIVPLMETFLDPRERKLHLVMENLEGNLYQLMKSRESKPFDQFIVQNILHQILSGLEHIHLNNYFHRDIKPENILVSTIPPGSMSFPPPTAAARFSNPKTRNFIIKLADFGLARELKSRPPYTTYVSTRWYRAPEVLLRATEYSAPVDIWAMGAMAVELCTLRPLFPGQNEVDQIWRVCEMMGTPGQWFGRDGRKFGGGKWREGARLAASLGFRFPVVSGAGDYFAEMQISPQQIDTVLPSPWPSSLAALIGLCLMWDPRARPTTTQCLEHDYFRDLGRLPSPANSVKRSPSPLFSRRASLDPFQKQNRRQSKSGDSGKGWFRTRNGNAREHTLENRQSWHSGANAPVIPQSILPSIKPISPLADSVNAEVNPSSGTSRDPTLYNHVTKAKSILDIDSKGTRKVARQLSDGSNRNTPTESTHAGFFSHLRKKARRLRTGHSIDQIDDRLEEGDSRGSNSAFDDMTSSDRSGTENTKGTDYSTPSVRGRQRISRKYEIPDEEDELLEDALLNAARAMRRLESEEHAVGRRSYCSENRRSRYDDGRVEASRSSIYRKSLQTTSEEPLAKNIWPTPPHESGYSVSCQHRKVERASVIGLPSPE</sequence>
<keyword evidence="2 4" id="KW-0547">Nucleotide-binding</keyword>
<dbReference type="InterPro" id="IPR000719">
    <property type="entry name" value="Prot_kinase_dom"/>
</dbReference>
<evidence type="ECO:0000256" key="5">
    <source>
        <dbReference type="SAM" id="MobiDB-lite"/>
    </source>
</evidence>
<evidence type="ECO:0000259" key="6">
    <source>
        <dbReference type="PROSITE" id="PS50011"/>
    </source>
</evidence>
<comment type="caution">
    <text evidence="7">The sequence shown here is derived from an EMBL/GenBank/DDBJ whole genome shotgun (WGS) entry which is preliminary data.</text>
</comment>
<dbReference type="Gene3D" id="1.10.510.10">
    <property type="entry name" value="Transferase(Phosphotransferase) domain 1"/>
    <property type="match status" value="1"/>
</dbReference>
<dbReference type="InterPro" id="IPR011009">
    <property type="entry name" value="Kinase-like_dom_sf"/>
</dbReference>
<feature type="domain" description="Protein kinase" evidence="6">
    <location>
        <begin position="21"/>
        <end position="352"/>
    </location>
</feature>
<feature type="compositionally biased region" description="Polar residues" evidence="5">
    <location>
        <begin position="487"/>
        <end position="499"/>
    </location>
</feature>
<dbReference type="SMART" id="SM00220">
    <property type="entry name" value="S_TKc"/>
    <property type="match status" value="1"/>
</dbReference>
<dbReference type="CDD" id="cd07830">
    <property type="entry name" value="STKc_MAK_like"/>
    <property type="match status" value="1"/>
</dbReference>
<dbReference type="AlphaFoldDB" id="A0A1U7LJD9"/>
<dbReference type="InterPro" id="IPR008271">
    <property type="entry name" value="Ser/Thr_kinase_AS"/>
</dbReference>
<dbReference type="Gene3D" id="3.30.200.20">
    <property type="entry name" value="Phosphorylase Kinase, domain 1"/>
    <property type="match status" value="1"/>
</dbReference>
<evidence type="ECO:0000256" key="2">
    <source>
        <dbReference type="ARBA" id="ARBA00022741"/>
    </source>
</evidence>
<keyword evidence="8" id="KW-1185">Reference proteome</keyword>
<keyword evidence="1" id="KW-0723">Serine/threonine-protein kinase</keyword>
<feature type="region of interest" description="Disordered" evidence="5">
    <location>
        <begin position="635"/>
        <end position="658"/>
    </location>
</feature>
<accession>A0A1U7LJD9</accession>
<feature type="region of interest" description="Disordered" evidence="5">
    <location>
        <begin position="476"/>
        <end position="572"/>
    </location>
</feature>
<dbReference type="STRING" id="1198029.A0A1U7LJD9"/>
<name>A0A1U7LJD9_NEOID</name>
<evidence type="ECO:0000256" key="1">
    <source>
        <dbReference type="ARBA" id="ARBA00022527"/>
    </source>
</evidence>
<dbReference type="InterPro" id="IPR017441">
    <property type="entry name" value="Protein_kinase_ATP_BS"/>
</dbReference>
<evidence type="ECO:0000313" key="7">
    <source>
        <dbReference type="EMBL" id="OLL22641.1"/>
    </source>
</evidence>
<dbReference type="Proteomes" id="UP000186594">
    <property type="component" value="Unassembled WGS sequence"/>
</dbReference>
<dbReference type="SUPFAM" id="SSF56112">
    <property type="entry name" value="Protein kinase-like (PK-like)"/>
    <property type="match status" value="1"/>
</dbReference>
<organism evidence="7 8">
    <name type="scientific">Neolecta irregularis (strain DAH-3)</name>
    <dbReference type="NCBI Taxonomy" id="1198029"/>
    <lineage>
        <taxon>Eukaryota</taxon>
        <taxon>Fungi</taxon>
        <taxon>Dikarya</taxon>
        <taxon>Ascomycota</taxon>
        <taxon>Taphrinomycotina</taxon>
        <taxon>Neolectales</taxon>
        <taxon>Neolectaceae</taxon>
        <taxon>Neolecta</taxon>
    </lineage>
</organism>
<dbReference type="OMA" id="GNWYNKA"/>
<dbReference type="OrthoDB" id="2158884at2759"/>
<feature type="compositionally biased region" description="Basic and acidic residues" evidence="5">
    <location>
        <begin position="521"/>
        <end position="532"/>
    </location>
</feature>
<protein>
    <submittedName>
        <fullName evidence="7">Sporulation protein kinase pit1</fullName>
    </submittedName>
</protein>
<dbReference type="PROSITE" id="PS00108">
    <property type="entry name" value="PROTEIN_KINASE_ST"/>
    <property type="match status" value="1"/>
</dbReference>
<feature type="compositionally biased region" description="Polar residues" evidence="5">
    <location>
        <begin position="545"/>
        <end position="562"/>
    </location>
</feature>
<feature type="compositionally biased region" description="Basic residues" evidence="5">
    <location>
        <begin position="506"/>
        <end position="516"/>
    </location>
</feature>
<evidence type="ECO:0000256" key="4">
    <source>
        <dbReference type="PROSITE-ProRule" id="PRU10141"/>
    </source>
</evidence>
<evidence type="ECO:0000313" key="8">
    <source>
        <dbReference type="Proteomes" id="UP000186594"/>
    </source>
</evidence>